<dbReference type="EMBL" id="CP089982">
    <property type="protein sequence ID" value="WXA91178.1"/>
    <property type="molecule type" value="Genomic_DNA"/>
</dbReference>
<organism evidence="2 3">
    <name type="scientific">Pendulispora brunnea</name>
    <dbReference type="NCBI Taxonomy" id="2905690"/>
    <lineage>
        <taxon>Bacteria</taxon>
        <taxon>Pseudomonadati</taxon>
        <taxon>Myxococcota</taxon>
        <taxon>Myxococcia</taxon>
        <taxon>Myxococcales</taxon>
        <taxon>Sorangiineae</taxon>
        <taxon>Pendulisporaceae</taxon>
        <taxon>Pendulispora</taxon>
    </lineage>
</organism>
<dbReference type="Gene3D" id="3.40.1580.10">
    <property type="entry name" value="SMI1/KNR4-like"/>
    <property type="match status" value="1"/>
</dbReference>
<gene>
    <name evidence="2" type="ORF">LZC95_32570</name>
</gene>
<name>A0ABZ2K1D5_9BACT</name>
<feature type="domain" description="Knr4/Smi1-like" evidence="1">
    <location>
        <begin position="22"/>
        <end position="132"/>
    </location>
</feature>
<reference evidence="2 3" key="1">
    <citation type="submission" date="2021-12" db="EMBL/GenBank/DDBJ databases">
        <title>Discovery of the Pendulisporaceae a myxobacterial family with distinct sporulation behavior and unique specialized metabolism.</title>
        <authorList>
            <person name="Garcia R."/>
            <person name="Popoff A."/>
            <person name="Bader C.D."/>
            <person name="Loehr J."/>
            <person name="Walesch S."/>
            <person name="Walt C."/>
            <person name="Boldt J."/>
            <person name="Bunk B."/>
            <person name="Haeckl F.J.F.P.J."/>
            <person name="Gunesch A.P."/>
            <person name="Birkelbach J."/>
            <person name="Nuebel U."/>
            <person name="Pietschmann T."/>
            <person name="Bach T."/>
            <person name="Mueller R."/>
        </authorList>
    </citation>
    <scope>NUCLEOTIDE SEQUENCE [LARGE SCALE GENOMIC DNA]</scope>
    <source>
        <strain evidence="2 3">MSr12523</strain>
    </source>
</reference>
<evidence type="ECO:0000313" key="3">
    <source>
        <dbReference type="Proteomes" id="UP001379533"/>
    </source>
</evidence>
<evidence type="ECO:0000313" key="2">
    <source>
        <dbReference type="EMBL" id="WXA91178.1"/>
    </source>
</evidence>
<protein>
    <submittedName>
        <fullName evidence="2">SMI1/KNR4 family protein</fullName>
    </submittedName>
</protein>
<sequence>MIEEFIAYASAYNPVFAASIRGATPLQLAELERLVGRPLPAYYKEFLSRMGQDDVGLSAAEDATMAVDGIIDYYRNYIVPGERTIPPNCIVIGAYSQVMDVSLHCVGDDEPRVYFTEDHLYQPWADSLEKLLFRTAFQKFRGRQFSHELNIGPEKDLGRRRLLASASELAERLGFQRERFSDSVAFCGEHKVGAVQILQTDDAPIGIRLYGNNLNELEPIAAKFGAELGLITPADRGSRSR</sequence>
<dbReference type="Pfam" id="PF09346">
    <property type="entry name" value="SMI1_KNR4"/>
    <property type="match status" value="1"/>
</dbReference>
<dbReference type="RefSeq" id="WP_394841799.1">
    <property type="nucleotide sequence ID" value="NZ_CP089982.1"/>
</dbReference>
<keyword evidence="3" id="KW-1185">Reference proteome</keyword>
<dbReference type="InterPro" id="IPR037883">
    <property type="entry name" value="Knr4/Smi1-like_sf"/>
</dbReference>
<accession>A0ABZ2K1D5</accession>
<proteinExistence type="predicted"/>
<evidence type="ECO:0000259" key="1">
    <source>
        <dbReference type="Pfam" id="PF09346"/>
    </source>
</evidence>
<dbReference type="InterPro" id="IPR018958">
    <property type="entry name" value="Knr4/Smi1-like_dom"/>
</dbReference>
<dbReference type="Proteomes" id="UP001379533">
    <property type="component" value="Chromosome"/>
</dbReference>
<dbReference type="SUPFAM" id="SSF160631">
    <property type="entry name" value="SMI1/KNR4-like"/>
    <property type="match status" value="1"/>
</dbReference>